<dbReference type="EMBL" id="BONK01000002">
    <property type="protein sequence ID" value="GIG19855.1"/>
    <property type="molecule type" value="Genomic_DNA"/>
</dbReference>
<feature type="domain" description="FMN-binding" evidence="2">
    <location>
        <begin position="57"/>
        <end position="135"/>
    </location>
</feature>
<evidence type="ECO:0000259" key="2">
    <source>
        <dbReference type="SMART" id="SM00900"/>
    </source>
</evidence>
<comment type="caution">
    <text evidence="3">The sequence shown here is derived from an EMBL/GenBank/DDBJ whole genome shotgun (WGS) entry which is preliminary data.</text>
</comment>
<gene>
    <name evidence="3" type="ORF">Cch01nite_05790</name>
</gene>
<dbReference type="RefSeq" id="WP_203748373.1">
    <property type="nucleotide sequence ID" value="NZ_BONK01000002.1"/>
</dbReference>
<keyword evidence="4" id="KW-1185">Reference proteome</keyword>
<feature type="signal peptide" evidence="1">
    <location>
        <begin position="1"/>
        <end position="28"/>
    </location>
</feature>
<evidence type="ECO:0000313" key="4">
    <source>
        <dbReference type="Proteomes" id="UP000632740"/>
    </source>
</evidence>
<dbReference type="SMART" id="SM00900">
    <property type="entry name" value="FMN_bind"/>
    <property type="match status" value="1"/>
</dbReference>
<dbReference type="PROSITE" id="PS51318">
    <property type="entry name" value="TAT"/>
    <property type="match status" value="1"/>
</dbReference>
<dbReference type="InterPro" id="IPR007329">
    <property type="entry name" value="FMN-bd"/>
</dbReference>
<organism evidence="3 4">
    <name type="scientific">Cellulomonas chitinilytica</name>
    <dbReference type="NCBI Taxonomy" id="398759"/>
    <lineage>
        <taxon>Bacteria</taxon>
        <taxon>Bacillati</taxon>
        <taxon>Actinomycetota</taxon>
        <taxon>Actinomycetes</taxon>
        <taxon>Micrococcales</taxon>
        <taxon>Cellulomonadaceae</taxon>
        <taxon>Cellulomonas</taxon>
    </lineage>
</organism>
<dbReference type="Pfam" id="PF04205">
    <property type="entry name" value="FMN_bind"/>
    <property type="match status" value="1"/>
</dbReference>
<dbReference type="InterPro" id="IPR006311">
    <property type="entry name" value="TAT_signal"/>
</dbReference>
<dbReference type="Proteomes" id="UP000632740">
    <property type="component" value="Unassembled WGS sequence"/>
</dbReference>
<dbReference type="PROSITE" id="PS51257">
    <property type="entry name" value="PROKAR_LIPOPROTEIN"/>
    <property type="match status" value="1"/>
</dbReference>
<dbReference type="Gene3D" id="3.90.1010.20">
    <property type="match status" value="1"/>
</dbReference>
<sequence>MTSSRRASLALLSGLSLATALTACTAQADAGTADQANDSGYADGTYQATGNYESPAGKETIDVSVTLDGGVVSAVDVTPQATNPTSKTWQTAFASGVSDEVVGRSIDDVELDAVSGASLTTEGFTAALDEIAADARG</sequence>
<protein>
    <recommendedName>
        <fullName evidence="2">FMN-binding domain-containing protein</fullName>
    </recommendedName>
</protein>
<feature type="chain" id="PRO_5037435393" description="FMN-binding domain-containing protein" evidence="1">
    <location>
        <begin position="29"/>
        <end position="137"/>
    </location>
</feature>
<evidence type="ECO:0000313" key="3">
    <source>
        <dbReference type="EMBL" id="GIG19855.1"/>
    </source>
</evidence>
<proteinExistence type="predicted"/>
<dbReference type="GO" id="GO:0016020">
    <property type="term" value="C:membrane"/>
    <property type="evidence" value="ECO:0007669"/>
    <property type="project" value="InterPro"/>
</dbReference>
<evidence type="ECO:0000256" key="1">
    <source>
        <dbReference type="SAM" id="SignalP"/>
    </source>
</evidence>
<dbReference type="GO" id="GO:0010181">
    <property type="term" value="F:FMN binding"/>
    <property type="evidence" value="ECO:0007669"/>
    <property type="project" value="InterPro"/>
</dbReference>
<name>A0A919NZG1_9CELL</name>
<accession>A0A919NZG1</accession>
<keyword evidence="1" id="KW-0732">Signal</keyword>
<dbReference type="AlphaFoldDB" id="A0A919NZG1"/>
<reference evidence="3" key="1">
    <citation type="submission" date="2021-01" db="EMBL/GenBank/DDBJ databases">
        <title>Whole genome shotgun sequence of Cellulomonas chitinilytica NBRC 110799.</title>
        <authorList>
            <person name="Komaki H."/>
            <person name="Tamura T."/>
        </authorList>
    </citation>
    <scope>NUCLEOTIDE SEQUENCE</scope>
    <source>
        <strain evidence="3">NBRC 110799</strain>
    </source>
</reference>